<dbReference type="Pfam" id="PF02841">
    <property type="entry name" value="GBP_C"/>
    <property type="match status" value="1"/>
</dbReference>
<keyword evidence="3" id="KW-0342">GTP-binding</keyword>
<proteinExistence type="inferred from homology"/>
<evidence type="ECO:0000259" key="7">
    <source>
        <dbReference type="PROSITE" id="PS51715"/>
    </source>
</evidence>
<dbReference type="InParanoid" id="A0A2R2MNH6"/>
<evidence type="ECO:0000313" key="9">
    <source>
        <dbReference type="RefSeq" id="XP_023931765.1"/>
    </source>
</evidence>
<keyword evidence="2" id="KW-0378">Hydrolase</keyword>
<evidence type="ECO:0000256" key="1">
    <source>
        <dbReference type="ARBA" id="ARBA00022741"/>
    </source>
</evidence>
<dbReference type="InterPro" id="IPR003191">
    <property type="entry name" value="Guanylate-bd/ATL_C"/>
</dbReference>
<dbReference type="Proteomes" id="UP000085678">
    <property type="component" value="Unplaced"/>
</dbReference>
<keyword evidence="8" id="KW-1185">Reference proteome</keyword>
<feature type="domain" description="GB1/RHD3-type G" evidence="7">
    <location>
        <begin position="47"/>
        <end position="283"/>
    </location>
</feature>
<keyword evidence="5" id="KW-0175">Coiled coil</keyword>
<evidence type="ECO:0000256" key="4">
    <source>
        <dbReference type="PROSITE-ProRule" id="PRU01052"/>
    </source>
</evidence>
<dbReference type="GO" id="GO:0005525">
    <property type="term" value="F:GTP binding"/>
    <property type="evidence" value="ECO:0007669"/>
    <property type="project" value="UniProtKB-KW"/>
</dbReference>
<dbReference type="OrthoDB" id="6141954at2759"/>
<dbReference type="PANTHER" id="PTHR10751">
    <property type="entry name" value="GUANYLATE BINDING PROTEIN"/>
    <property type="match status" value="1"/>
</dbReference>
<dbReference type="InterPro" id="IPR027417">
    <property type="entry name" value="P-loop_NTPase"/>
</dbReference>
<protein>
    <submittedName>
        <fullName evidence="9">Guanylate-binding protein 2-like</fullName>
    </submittedName>
</protein>
<dbReference type="GeneID" id="106156638"/>
<dbReference type="Gene3D" id="3.40.50.300">
    <property type="entry name" value="P-loop containing nucleotide triphosphate hydrolases"/>
    <property type="match status" value="1"/>
</dbReference>
<evidence type="ECO:0000313" key="8">
    <source>
        <dbReference type="Proteomes" id="UP000085678"/>
    </source>
</evidence>
<evidence type="ECO:0000256" key="3">
    <source>
        <dbReference type="ARBA" id="ARBA00023134"/>
    </source>
</evidence>
<dbReference type="Gene3D" id="1.20.1000.10">
    <property type="entry name" value="Guanylate-binding protein, C-terminal domain"/>
    <property type="match status" value="1"/>
</dbReference>
<dbReference type="PROSITE" id="PS51715">
    <property type="entry name" value="G_GB1_RHD3"/>
    <property type="match status" value="1"/>
</dbReference>
<dbReference type="Pfam" id="PF02263">
    <property type="entry name" value="GBP"/>
    <property type="match status" value="1"/>
</dbReference>
<feature type="region of interest" description="Disordered" evidence="6">
    <location>
        <begin position="1"/>
        <end position="21"/>
    </location>
</feature>
<evidence type="ECO:0000256" key="5">
    <source>
        <dbReference type="SAM" id="Coils"/>
    </source>
</evidence>
<dbReference type="InterPro" id="IPR036543">
    <property type="entry name" value="Guanylate-bd_C_sf"/>
</dbReference>
<dbReference type="SUPFAM" id="SSF52540">
    <property type="entry name" value="P-loop containing nucleoside triphosphate hydrolases"/>
    <property type="match status" value="1"/>
</dbReference>
<dbReference type="RefSeq" id="XP_023931765.1">
    <property type="nucleotide sequence ID" value="XM_024075997.1"/>
</dbReference>
<feature type="coiled-coil region" evidence="5">
    <location>
        <begin position="483"/>
        <end position="620"/>
    </location>
</feature>
<evidence type="ECO:0000256" key="2">
    <source>
        <dbReference type="ARBA" id="ARBA00022801"/>
    </source>
</evidence>
<dbReference type="AlphaFoldDB" id="A0A2R2MNH6"/>
<keyword evidence="1" id="KW-0547">Nucleotide-binding</keyword>
<dbReference type="CDD" id="cd01851">
    <property type="entry name" value="GBP"/>
    <property type="match status" value="1"/>
</dbReference>
<sequence length="629" mass="72463">MSTTHQEPSSPVGLKPYMTEPQPLLTVDSNGKLQLNEDTMRTIENCTQPVVCVGVIGPARTGKSLLMNRLLGRQSGFDLGSTLDSKTKGIWAWLVPHPKDANLSLLLLDTEGLAHAADGCCDRENYIFVLTVLISGCLLYNCQGVFDAEKVDKLELIANLSQHMVDKMGSGRDTDVLQLFPALYIVVRDFTLELVMDGERCSPDEYLERCLKTKFGHNKETRTRNATKDAVKSYFPNRACFVLPRPTEEEKLSALEELGEEDLKPNFVKGVNDICDRIHKEVKPKSIQGKVFIGRVLGTLIRDCLKAFESGYIPTALSTLEALSKTECSKGIEAALEMYRASMDVLKEDFPVTEEQLVGHHYETFETVVKPEFDKYVVFDDKADGFRKLEEAIANHYKYLRKINEEDSRALCQQIVKTLHEVCVLTAFEENSYTGEYGLKRFDEDVEKVFCWFGRYSHKGPPEIVSAALEEYKTKIGDLRTTIEVNATEIARKNEEIDEQQRRAIHAGEQRKKLERNFDEFKTQVRRKEERDRRQLKELTTKLGDLRLQHKEEMLEVQRKAKWQDMEMQRANLQLQHSLEIQKERNQEQRETERNLKERMQMLKRQNQRLEVCLEQLQENDSDEDCIIM</sequence>
<gene>
    <name evidence="9" type="primary">LOC106156638</name>
</gene>
<name>A0A2R2MNH6_LINAN</name>
<dbReference type="InterPro" id="IPR015894">
    <property type="entry name" value="Guanylate-bd_N"/>
</dbReference>
<reference evidence="9" key="1">
    <citation type="submission" date="2025-08" db="UniProtKB">
        <authorList>
            <consortium name="RefSeq"/>
        </authorList>
    </citation>
    <scope>IDENTIFICATION</scope>
    <source>
        <tissue evidence="9">Gonads</tissue>
    </source>
</reference>
<evidence type="ECO:0000256" key="6">
    <source>
        <dbReference type="SAM" id="MobiDB-lite"/>
    </source>
</evidence>
<accession>A0A2R2MNH6</accession>
<dbReference type="KEGG" id="lak:106156638"/>
<dbReference type="SUPFAM" id="SSF48340">
    <property type="entry name" value="Interferon-induced guanylate-binding protein 1 (GBP1), C-terminal domain"/>
    <property type="match status" value="1"/>
</dbReference>
<dbReference type="GO" id="GO:0003924">
    <property type="term" value="F:GTPase activity"/>
    <property type="evidence" value="ECO:0007669"/>
    <property type="project" value="InterPro"/>
</dbReference>
<comment type="similarity">
    <text evidence="4">Belongs to the TRAFAC class dynamin-like GTPase superfamily. GB1/RHD3 GTPase family.</text>
</comment>
<organism evidence="8 9">
    <name type="scientific">Lingula anatina</name>
    <name type="common">Brachiopod</name>
    <name type="synonym">Lingula unguis</name>
    <dbReference type="NCBI Taxonomy" id="7574"/>
    <lineage>
        <taxon>Eukaryota</taxon>
        <taxon>Metazoa</taxon>
        <taxon>Spiralia</taxon>
        <taxon>Lophotrochozoa</taxon>
        <taxon>Brachiopoda</taxon>
        <taxon>Linguliformea</taxon>
        <taxon>Lingulata</taxon>
        <taxon>Lingulida</taxon>
        <taxon>Linguloidea</taxon>
        <taxon>Lingulidae</taxon>
        <taxon>Lingula</taxon>
    </lineage>
</organism>
<dbReference type="InterPro" id="IPR030386">
    <property type="entry name" value="G_GB1_RHD3_dom"/>
</dbReference>